<proteinExistence type="predicted"/>
<sequence>MAKFPVEISDKEGIVDAVNYVLSGPAGLGQNFAGFSSFAPAWLTGNFRVPYSLAFADTANKTINTPARLYVSPIALSTSEMLDGRTFKFTFATAQKTAPFALGNGITIAGVNSWYNDSYATIGVTKCTTTYVIVRTGSTYPVQNSASGGTVSLVTGTGFNSTDCNARITVTGGTDKVFISAQLDSVLAYTANTFPAVLNYTVAVNRYKGEPNNNPVNPDFIFEFDETVASKSYIKDGLGSSGTLSLTETVFTSILDRPAPGFYWYILEVKFVFNTHLVDKVAVSNGQVTGDLMSLRSLSAQVVKQ</sequence>
<evidence type="ECO:0000313" key="1">
    <source>
        <dbReference type="EMBL" id="CAB4202297.1"/>
    </source>
</evidence>
<gene>
    <name evidence="1" type="ORF">UFOVP1369_7</name>
</gene>
<protein>
    <submittedName>
        <fullName evidence="1">Uncharacterized protein</fullName>
    </submittedName>
</protein>
<reference evidence="1" key="1">
    <citation type="submission" date="2020-05" db="EMBL/GenBank/DDBJ databases">
        <authorList>
            <person name="Chiriac C."/>
            <person name="Salcher M."/>
            <person name="Ghai R."/>
            <person name="Kavagutti S V."/>
        </authorList>
    </citation>
    <scope>NUCLEOTIDE SEQUENCE</scope>
</reference>
<name>A0A6J5S1L6_9CAUD</name>
<accession>A0A6J5S1L6</accession>
<dbReference type="EMBL" id="LR797323">
    <property type="protein sequence ID" value="CAB4202297.1"/>
    <property type="molecule type" value="Genomic_DNA"/>
</dbReference>
<organism evidence="1">
    <name type="scientific">uncultured Caudovirales phage</name>
    <dbReference type="NCBI Taxonomy" id="2100421"/>
    <lineage>
        <taxon>Viruses</taxon>
        <taxon>Duplodnaviria</taxon>
        <taxon>Heunggongvirae</taxon>
        <taxon>Uroviricota</taxon>
        <taxon>Caudoviricetes</taxon>
        <taxon>Peduoviridae</taxon>
        <taxon>Maltschvirus</taxon>
        <taxon>Maltschvirus maltsch</taxon>
    </lineage>
</organism>